<dbReference type="AlphaFoldDB" id="A0A8H3XQA1"/>
<dbReference type="Proteomes" id="UP000465221">
    <property type="component" value="Unassembled WGS sequence"/>
</dbReference>
<evidence type="ECO:0000313" key="1">
    <source>
        <dbReference type="EMBL" id="GFF57102.1"/>
    </source>
</evidence>
<dbReference type="PANTHER" id="PTHR40267:SF1">
    <property type="entry name" value="BLR3294 PROTEIN"/>
    <property type="match status" value="1"/>
</dbReference>
<dbReference type="EMBL" id="BLKC01000146">
    <property type="protein sequence ID" value="GFF57102.1"/>
    <property type="molecule type" value="Genomic_DNA"/>
</dbReference>
<dbReference type="InterPro" id="IPR026286">
    <property type="entry name" value="MaiA/AMDase"/>
</dbReference>
<dbReference type="PIRSF" id="PIRSF015736">
    <property type="entry name" value="MI"/>
    <property type="match status" value="1"/>
</dbReference>
<name>A0A8H3XQA1_9EURO</name>
<gene>
    <name evidence="1" type="ORF">IFM46972_10696</name>
</gene>
<comment type="caution">
    <text evidence="1">The sequence shown here is derived from an EMBL/GenBank/DDBJ whole genome shotgun (WGS) entry which is preliminary data.</text>
</comment>
<dbReference type="Pfam" id="PF17645">
    <property type="entry name" value="Amdase"/>
    <property type="match status" value="1"/>
</dbReference>
<dbReference type="Gene3D" id="3.40.50.12500">
    <property type="match status" value="1"/>
</dbReference>
<dbReference type="InterPro" id="IPR053714">
    <property type="entry name" value="Iso_Racemase_Enz_sf"/>
</dbReference>
<keyword evidence="1" id="KW-0413">Isomerase</keyword>
<sequence length="259" mass="28077">MAKCIRLGILVPSSNTALEPLAQAIISDLSHVSVHFSRFTMTRINLDHGSLNQFQTDVIVNAARLLADARVDIIGWGGNSSGWLGFQADEDLCSKITTVTGIPATTSVLALNKALQIFSIQNLGLVSPYLHEVQESIIRNYASIGVDISCESHLGLSDNLTIGMIDATTLENSVSMVVHGGAEAVTTFCTNFQAAQQVAYWERKYKVAVFDTVSTVIWDMLQFCGVDTRGLASKWGQLFEGTPQKPCPGHEGFSKLKVL</sequence>
<organism evidence="1 2">
    <name type="scientific">Aspergillus udagawae</name>
    <dbReference type="NCBI Taxonomy" id="91492"/>
    <lineage>
        <taxon>Eukaryota</taxon>
        <taxon>Fungi</taxon>
        <taxon>Dikarya</taxon>
        <taxon>Ascomycota</taxon>
        <taxon>Pezizomycotina</taxon>
        <taxon>Eurotiomycetes</taxon>
        <taxon>Eurotiomycetidae</taxon>
        <taxon>Eurotiales</taxon>
        <taxon>Aspergillaceae</taxon>
        <taxon>Aspergillus</taxon>
        <taxon>Aspergillus subgen. Fumigati</taxon>
    </lineage>
</organism>
<protein>
    <submittedName>
        <fullName evidence="1">Maleate isomerase</fullName>
    </submittedName>
</protein>
<accession>A0A8H3XQA1</accession>
<dbReference type="PANTHER" id="PTHR40267">
    <property type="entry name" value="BLR3294 PROTEIN"/>
    <property type="match status" value="1"/>
</dbReference>
<dbReference type="GO" id="GO:0016853">
    <property type="term" value="F:isomerase activity"/>
    <property type="evidence" value="ECO:0007669"/>
    <property type="project" value="UniProtKB-KW"/>
</dbReference>
<reference evidence="1 2" key="1">
    <citation type="submission" date="2020-01" db="EMBL/GenBank/DDBJ databases">
        <title>Draft genome sequence of Aspergillus udagawae IFM 46972.</title>
        <authorList>
            <person name="Takahashi H."/>
            <person name="Yaguchi T."/>
        </authorList>
    </citation>
    <scope>NUCLEOTIDE SEQUENCE [LARGE SCALE GENOMIC DNA]</scope>
    <source>
        <strain evidence="1 2">IFM 46972</strain>
    </source>
</reference>
<evidence type="ECO:0000313" key="2">
    <source>
        <dbReference type="Proteomes" id="UP000465221"/>
    </source>
</evidence>
<proteinExistence type="predicted"/>